<proteinExistence type="predicted"/>
<dbReference type="Proteomes" id="UP000196475">
    <property type="component" value="Unassembled WGS sequence"/>
</dbReference>
<evidence type="ECO:0000313" key="3">
    <source>
        <dbReference type="Proteomes" id="UP000196475"/>
    </source>
</evidence>
<gene>
    <name evidence="2" type="ORF">BAA01_09465</name>
</gene>
<dbReference type="AlphaFoldDB" id="A0A1Y3PHU1"/>
<name>A0A1Y3PHU1_9BACI</name>
<evidence type="ECO:0008006" key="4">
    <source>
        <dbReference type="Google" id="ProtNLM"/>
    </source>
</evidence>
<keyword evidence="1" id="KW-0175">Coiled coil</keyword>
<evidence type="ECO:0000313" key="2">
    <source>
        <dbReference type="EMBL" id="OUM85686.1"/>
    </source>
</evidence>
<organism evidence="2 3">
    <name type="scientific">Bacillus thermozeamaize</name>
    <dbReference type="NCBI Taxonomy" id="230954"/>
    <lineage>
        <taxon>Bacteria</taxon>
        <taxon>Bacillati</taxon>
        <taxon>Bacillota</taxon>
        <taxon>Bacilli</taxon>
        <taxon>Bacillales</taxon>
        <taxon>Bacillaceae</taxon>
        <taxon>Bacillus</taxon>
    </lineage>
</organism>
<sequence>MINLVCNEGCGQEFILISYGTEIVKDDVERVGFSCPHCGKVYTAYYQNSVTKQLQEELAALQRKLRRGISAKQADSLDKRIRKTKRKLAAAMDDLRKEVEAG</sequence>
<dbReference type="EMBL" id="LZRT01000098">
    <property type="protein sequence ID" value="OUM85686.1"/>
    <property type="molecule type" value="Genomic_DNA"/>
</dbReference>
<reference evidence="3" key="1">
    <citation type="submission" date="2016-06" db="EMBL/GenBank/DDBJ databases">
        <authorList>
            <person name="Nascimento L."/>
            <person name="Pereira R.V."/>
            <person name="Martins L.F."/>
            <person name="Quaggio R.B."/>
            <person name="Silva A.M."/>
            <person name="Setubal J.C."/>
        </authorList>
    </citation>
    <scope>NUCLEOTIDE SEQUENCE [LARGE SCALE GENOMIC DNA]</scope>
</reference>
<accession>A0A1Y3PHU1</accession>
<evidence type="ECO:0000256" key="1">
    <source>
        <dbReference type="SAM" id="Coils"/>
    </source>
</evidence>
<feature type="coiled-coil region" evidence="1">
    <location>
        <begin position="51"/>
        <end position="94"/>
    </location>
</feature>
<comment type="caution">
    <text evidence="2">The sequence shown here is derived from an EMBL/GenBank/DDBJ whole genome shotgun (WGS) entry which is preliminary data.</text>
</comment>
<protein>
    <recommendedName>
        <fullName evidence="4">Transglycosylase</fullName>
    </recommendedName>
</protein>